<keyword evidence="6" id="KW-1133">Transmembrane helix</keyword>
<dbReference type="PANTHER" id="PTHR10414">
    <property type="entry name" value="ETHANOLAMINEPHOSPHOTRANSFERASE"/>
    <property type="match status" value="1"/>
</dbReference>
<evidence type="ECO:0000256" key="1">
    <source>
        <dbReference type="ARBA" id="ARBA00004370"/>
    </source>
</evidence>
<name>A0A1J7GVT1_LUPAN</name>
<evidence type="ECO:0000256" key="6">
    <source>
        <dbReference type="SAM" id="Phobius"/>
    </source>
</evidence>
<feature type="transmembrane region" description="Helical" evidence="6">
    <location>
        <begin position="313"/>
        <end position="334"/>
    </location>
</feature>
<organism evidence="8 9">
    <name type="scientific">Lupinus angustifolius</name>
    <name type="common">Narrow-leaved blue lupine</name>
    <dbReference type="NCBI Taxonomy" id="3871"/>
    <lineage>
        <taxon>Eukaryota</taxon>
        <taxon>Viridiplantae</taxon>
        <taxon>Streptophyta</taxon>
        <taxon>Embryophyta</taxon>
        <taxon>Tracheophyta</taxon>
        <taxon>Spermatophyta</taxon>
        <taxon>Magnoliopsida</taxon>
        <taxon>eudicotyledons</taxon>
        <taxon>Gunneridae</taxon>
        <taxon>Pentapetalae</taxon>
        <taxon>rosids</taxon>
        <taxon>fabids</taxon>
        <taxon>Fabales</taxon>
        <taxon>Fabaceae</taxon>
        <taxon>Papilionoideae</taxon>
        <taxon>50 kb inversion clade</taxon>
        <taxon>genistoids sensu lato</taxon>
        <taxon>core genistoids</taxon>
        <taxon>Genisteae</taxon>
        <taxon>Lupinus</taxon>
    </lineage>
</organism>
<keyword evidence="4 6" id="KW-0472">Membrane</keyword>
<dbReference type="Proteomes" id="UP000188354">
    <property type="component" value="Chromosome LG09"/>
</dbReference>
<dbReference type="GO" id="GO:0016780">
    <property type="term" value="F:phosphotransferase activity, for other substituted phosphate groups"/>
    <property type="evidence" value="ECO:0007669"/>
    <property type="project" value="InterPro"/>
</dbReference>
<dbReference type="InterPro" id="IPR000462">
    <property type="entry name" value="CDP-OH_P_trans"/>
</dbReference>
<feature type="transmembrane region" description="Helical" evidence="6">
    <location>
        <begin position="281"/>
        <end position="301"/>
    </location>
</feature>
<dbReference type="AlphaFoldDB" id="A0A1J7GVT1"/>
<feature type="transmembrane region" description="Helical" evidence="6">
    <location>
        <begin position="209"/>
        <end position="231"/>
    </location>
</feature>
<proteinExistence type="inferred from homology"/>
<dbReference type="InterPro" id="IPR043130">
    <property type="entry name" value="CDP-OH_PTrfase_TM_dom"/>
</dbReference>
<dbReference type="Gramene" id="OIW04680">
    <property type="protein sequence ID" value="OIW04680"/>
    <property type="gene ID" value="TanjilG_00116"/>
</dbReference>
<dbReference type="STRING" id="3871.A0A1J7GVT1"/>
<feature type="transmembrane region" description="Helical" evidence="6">
    <location>
        <begin position="379"/>
        <end position="399"/>
    </location>
</feature>
<reference evidence="8 9" key="1">
    <citation type="journal article" date="2017" name="Plant Biotechnol. J.">
        <title>A comprehensive draft genome sequence for lupin (Lupinus angustifolius), an emerging health food: insights into plant-microbe interactions and legume evolution.</title>
        <authorList>
            <person name="Hane J.K."/>
            <person name="Ming Y."/>
            <person name="Kamphuis L.G."/>
            <person name="Nelson M.N."/>
            <person name="Garg G."/>
            <person name="Atkins C.A."/>
            <person name="Bayer P.E."/>
            <person name="Bravo A."/>
            <person name="Bringans S."/>
            <person name="Cannon S."/>
            <person name="Edwards D."/>
            <person name="Foley R."/>
            <person name="Gao L.L."/>
            <person name="Harrison M.J."/>
            <person name="Huang W."/>
            <person name="Hurgobin B."/>
            <person name="Li S."/>
            <person name="Liu C.W."/>
            <person name="McGrath A."/>
            <person name="Morahan G."/>
            <person name="Murray J."/>
            <person name="Weller J."/>
            <person name="Jian J."/>
            <person name="Singh K.B."/>
        </authorList>
    </citation>
    <scope>NUCLEOTIDE SEQUENCE [LARGE SCALE GENOMIC DNA]</scope>
    <source>
        <strain evidence="9">cv. Tanjil</strain>
        <tissue evidence="8">Whole plant</tissue>
    </source>
</reference>
<dbReference type="Gene3D" id="1.20.120.1760">
    <property type="match status" value="1"/>
</dbReference>
<evidence type="ECO:0008006" key="10">
    <source>
        <dbReference type="Google" id="ProtNLM"/>
    </source>
</evidence>
<feature type="transmembrane region" description="Helical" evidence="6">
    <location>
        <begin position="87"/>
        <end position="106"/>
    </location>
</feature>
<keyword evidence="9" id="KW-1185">Reference proteome</keyword>
<dbReference type="PROSITE" id="PS00379">
    <property type="entry name" value="CDP_ALCOHOL_P_TRANSF"/>
    <property type="match status" value="1"/>
</dbReference>
<comment type="subcellular location">
    <subcellularLocation>
        <location evidence="1">Membrane</location>
    </subcellularLocation>
</comment>
<dbReference type="Pfam" id="PF01066">
    <property type="entry name" value="CDP-OH_P_transf"/>
    <property type="match status" value="1"/>
</dbReference>
<dbReference type="GO" id="GO:0016020">
    <property type="term" value="C:membrane"/>
    <property type="evidence" value="ECO:0007669"/>
    <property type="project" value="UniProtKB-SubCell"/>
</dbReference>
<feature type="transmembrane region" description="Helical" evidence="6">
    <location>
        <begin position="176"/>
        <end position="197"/>
    </location>
</feature>
<evidence type="ECO:0000313" key="9">
    <source>
        <dbReference type="Proteomes" id="UP000188354"/>
    </source>
</evidence>
<comment type="similarity">
    <text evidence="2 5">Belongs to the CDP-alcohol phosphatidyltransferase class-I family.</text>
</comment>
<feature type="transmembrane region" description="Helical" evidence="6">
    <location>
        <begin position="346"/>
        <end position="367"/>
    </location>
</feature>
<protein>
    <recommendedName>
        <fullName evidence="10">Aminoalcoholphosphotransferase</fullName>
    </recommendedName>
</protein>
<dbReference type="EMBL" id="CM007369">
    <property type="protein sequence ID" value="OIW04680.1"/>
    <property type="molecule type" value="Genomic_DNA"/>
</dbReference>
<accession>A0A1J7GVT1</accession>
<keyword evidence="3 5" id="KW-0808">Transferase</keyword>
<sequence length="418" mass="45959">MFLLLSALLGYIYSPQLDSAPPRWVHFAHGLLLFLYQTFDAVDGKQARRTNSSSPLGELFDHGCDALACTFEALAFGSTAMCGRSTFWFWLISAVTFYGATWEHFFTNTLILPAINGPTEGLMIIYVCHFFTAIVGIPTYAAALYFMIAFGVIPTVILNISNIHKVVKARNGSMPLALAMLYPFIVLVGGVLVWDYLSPSDILGTYPHLAIIGTGLIFGYLVGRMILAHLCDEPKGLKTGMCMTVVIDLFNECLFKCQHYLLVPSSISNIHKVVKARNGSMPLALAMLYPFIVLVGGVLVWDYLSPSDILGTYPHLAIIGTGLIFGYLVGRMILAHLCDEPKGLKTGMCMSLLYLPFVIANALASRLNDGVPLVDERLVLLGYCLLSVALYLHFATTVIHEITDALGIYCFRITRKEA</sequence>
<dbReference type="PANTHER" id="PTHR10414:SF37">
    <property type="entry name" value="BB IN A BOXCAR, ISOFORM C"/>
    <property type="match status" value="1"/>
</dbReference>
<dbReference type="GO" id="GO:0008654">
    <property type="term" value="P:phospholipid biosynthetic process"/>
    <property type="evidence" value="ECO:0007669"/>
    <property type="project" value="InterPro"/>
</dbReference>
<keyword evidence="7" id="KW-0732">Signal</keyword>
<feature type="transmembrane region" description="Helical" evidence="6">
    <location>
        <begin position="118"/>
        <end position="137"/>
    </location>
</feature>
<feature type="transmembrane region" description="Helical" evidence="6">
    <location>
        <begin position="143"/>
        <end position="164"/>
    </location>
</feature>
<keyword evidence="6" id="KW-0812">Transmembrane</keyword>
<dbReference type="InterPro" id="IPR014472">
    <property type="entry name" value="CHOPT"/>
</dbReference>
<evidence type="ECO:0000256" key="5">
    <source>
        <dbReference type="RuleBase" id="RU003750"/>
    </source>
</evidence>
<evidence type="ECO:0000256" key="3">
    <source>
        <dbReference type="ARBA" id="ARBA00022679"/>
    </source>
</evidence>
<evidence type="ECO:0000313" key="8">
    <source>
        <dbReference type="EMBL" id="OIW04680.1"/>
    </source>
</evidence>
<feature type="signal peptide" evidence="7">
    <location>
        <begin position="1"/>
        <end position="19"/>
    </location>
</feature>
<evidence type="ECO:0000256" key="7">
    <source>
        <dbReference type="SAM" id="SignalP"/>
    </source>
</evidence>
<gene>
    <name evidence="8" type="ORF">TanjilG_00116</name>
</gene>
<evidence type="ECO:0000256" key="4">
    <source>
        <dbReference type="ARBA" id="ARBA00023136"/>
    </source>
</evidence>
<feature type="chain" id="PRO_5012204941" description="Aminoalcoholphosphotransferase" evidence="7">
    <location>
        <begin position="20"/>
        <end position="418"/>
    </location>
</feature>
<dbReference type="InterPro" id="IPR048254">
    <property type="entry name" value="CDP_ALCOHOL_P_TRANSF_CS"/>
</dbReference>
<evidence type="ECO:0000256" key="2">
    <source>
        <dbReference type="ARBA" id="ARBA00010441"/>
    </source>
</evidence>
<dbReference type="PIRSF" id="PIRSF015665">
    <property type="entry name" value="CHOPT"/>
    <property type="match status" value="1"/>
</dbReference>
<dbReference type="OMA" id="GMWMYST"/>